<dbReference type="InterPro" id="IPR001761">
    <property type="entry name" value="Peripla_BP/Lac1_sug-bd_dom"/>
</dbReference>
<feature type="domain" description="HTH lacI-type" evidence="4">
    <location>
        <begin position="9"/>
        <end position="64"/>
    </location>
</feature>
<dbReference type="SUPFAM" id="SSF53822">
    <property type="entry name" value="Periplasmic binding protein-like I"/>
    <property type="match status" value="1"/>
</dbReference>
<dbReference type="Gene3D" id="1.10.260.40">
    <property type="entry name" value="lambda repressor-like DNA-binding domains"/>
    <property type="match status" value="1"/>
</dbReference>
<dbReference type="GO" id="GO:0003700">
    <property type="term" value="F:DNA-binding transcription factor activity"/>
    <property type="evidence" value="ECO:0007669"/>
    <property type="project" value="TreeGrafter"/>
</dbReference>
<dbReference type="Pfam" id="PF00356">
    <property type="entry name" value="LacI"/>
    <property type="match status" value="1"/>
</dbReference>
<evidence type="ECO:0000313" key="5">
    <source>
        <dbReference type="EMBL" id="SEK71583.1"/>
    </source>
</evidence>
<keyword evidence="1" id="KW-0805">Transcription regulation</keyword>
<dbReference type="PANTHER" id="PTHR30146:SF145">
    <property type="entry name" value="RIBOSE OPERON REPRESSOR"/>
    <property type="match status" value="1"/>
</dbReference>
<dbReference type="STRING" id="650850.SAMN04488129_10413"/>
<dbReference type="RefSeq" id="WP_089710816.1">
    <property type="nucleotide sequence ID" value="NZ_FOBC01000004.1"/>
</dbReference>
<dbReference type="CDD" id="cd01392">
    <property type="entry name" value="HTH_LacI"/>
    <property type="match status" value="1"/>
</dbReference>
<gene>
    <name evidence="5" type="ORF">SAMN04488129_10413</name>
</gene>
<dbReference type="Gene3D" id="3.40.50.2300">
    <property type="match status" value="2"/>
</dbReference>
<dbReference type="SMART" id="SM00354">
    <property type="entry name" value="HTH_LACI"/>
    <property type="match status" value="1"/>
</dbReference>
<dbReference type="InterPro" id="IPR028082">
    <property type="entry name" value="Peripla_BP_I"/>
</dbReference>
<organism evidence="5 6">
    <name type="scientific">Halomonas daqiaonensis</name>
    <dbReference type="NCBI Taxonomy" id="650850"/>
    <lineage>
        <taxon>Bacteria</taxon>
        <taxon>Pseudomonadati</taxon>
        <taxon>Pseudomonadota</taxon>
        <taxon>Gammaproteobacteria</taxon>
        <taxon>Oceanospirillales</taxon>
        <taxon>Halomonadaceae</taxon>
        <taxon>Halomonas</taxon>
    </lineage>
</organism>
<dbReference type="AlphaFoldDB" id="A0A1H7JA71"/>
<evidence type="ECO:0000259" key="4">
    <source>
        <dbReference type="PROSITE" id="PS50932"/>
    </source>
</evidence>
<dbReference type="Pfam" id="PF00532">
    <property type="entry name" value="Peripla_BP_1"/>
    <property type="match status" value="1"/>
</dbReference>
<evidence type="ECO:0000256" key="3">
    <source>
        <dbReference type="ARBA" id="ARBA00023163"/>
    </source>
</evidence>
<proteinExistence type="predicted"/>
<keyword evidence="3" id="KW-0804">Transcription</keyword>
<dbReference type="SUPFAM" id="SSF47413">
    <property type="entry name" value="lambda repressor-like DNA-binding domains"/>
    <property type="match status" value="1"/>
</dbReference>
<protein>
    <submittedName>
        <fullName evidence="5">Transcriptional regulator, LacI family</fullName>
    </submittedName>
</protein>
<dbReference type="EMBL" id="FOBC01000004">
    <property type="protein sequence ID" value="SEK71583.1"/>
    <property type="molecule type" value="Genomic_DNA"/>
</dbReference>
<dbReference type="CDD" id="cd06283">
    <property type="entry name" value="PBP1_RegR_EndR_KdgR-like"/>
    <property type="match status" value="1"/>
</dbReference>
<keyword evidence="2" id="KW-0238">DNA-binding</keyword>
<evidence type="ECO:0000313" key="6">
    <source>
        <dbReference type="Proteomes" id="UP000198807"/>
    </source>
</evidence>
<dbReference type="InterPro" id="IPR000843">
    <property type="entry name" value="HTH_LacI"/>
</dbReference>
<sequence>MTLTAQHRTTILEVAREARASKTSVSRYFSEERKRLSPDMQARIAAAACHLGYRPNQMARSLKGGHSGLIGMLVADIRNPFSVAVMHGVEQACREHGLSLMVCNTDNDPAQERERLALLATYRVEGLVINAAGSPDRELQAWVEEGIPLVLLDRELSDVDAEFVGLDNAQAIDLALDHLQAQGYGDLLYLSEPTDQASPRQVRLTCFLQGVAARGLDGEVHCQPLMEHDALQRAIGDFLARSGKRHRALLCANGNATLAAIRALQTLGARLGETGLMGIDELDWCKLITPGITTLAQPTEAIGRSAVACLMALLSDSTTTTLRRHAPELIVRGSTQCPAP</sequence>
<keyword evidence="6" id="KW-1185">Reference proteome</keyword>
<accession>A0A1H7JA71</accession>
<dbReference type="OrthoDB" id="9798934at2"/>
<dbReference type="PANTHER" id="PTHR30146">
    <property type="entry name" value="LACI-RELATED TRANSCRIPTIONAL REPRESSOR"/>
    <property type="match status" value="1"/>
</dbReference>
<dbReference type="PROSITE" id="PS50932">
    <property type="entry name" value="HTH_LACI_2"/>
    <property type="match status" value="1"/>
</dbReference>
<dbReference type="InterPro" id="IPR010982">
    <property type="entry name" value="Lambda_DNA-bd_dom_sf"/>
</dbReference>
<name>A0A1H7JA71_9GAMM</name>
<reference evidence="6" key="1">
    <citation type="submission" date="2016-10" db="EMBL/GenBank/DDBJ databases">
        <authorList>
            <person name="Varghese N."/>
            <person name="Submissions S."/>
        </authorList>
    </citation>
    <scope>NUCLEOTIDE SEQUENCE [LARGE SCALE GENOMIC DNA]</scope>
    <source>
        <strain evidence="6">CGMCC 1.9150</strain>
    </source>
</reference>
<evidence type="ECO:0000256" key="1">
    <source>
        <dbReference type="ARBA" id="ARBA00023015"/>
    </source>
</evidence>
<dbReference type="Proteomes" id="UP000198807">
    <property type="component" value="Unassembled WGS sequence"/>
</dbReference>
<evidence type="ECO:0000256" key="2">
    <source>
        <dbReference type="ARBA" id="ARBA00023125"/>
    </source>
</evidence>
<dbReference type="GO" id="GO:0000976">
    <property type="term" value="F:transcription cis-regulatory region binding"/>
    <property type="evidence" value="ECO:0007669"/>
    <property type="project" value="TreeGrafter"/>
</dbReference>